<evidence type="ECO:0000313" key="2">
    <source>
        <dbReference type="Proteomes" id="UP000254737"/>
    </source>
</evidence>
<dbReference type="SUPFAM" id="SSF52266">
    <property type="entry name" value="SGNH hydrolase"/>
    <property type="match status" value="1"/>
</dbReference>
<evidence type="ECO:0000313" key="1">
    <source>
        <dbReference type="EMBL" id="STD56097.1"/>
    </source>
</evidence>
<dbReference type="EMBL" id="UFXS01000001">
    <property type="protein sequence ID" value="STD56097.1"/>
    <property type="molecule type" value="Genomic_DNA"/>
</dbReference>
<accession>A0A376GBF3</accession>
<proteinExistence type="predicted"/>
<gene>
    <name evidence="1" type="ORF">NCTC13456_02077</name>
</gene>
<dbReference type="InterPro" id="IPR036514">
    <property type="entry name" value="SGNH_hydro_sf"/>
</dbReference>
<dbReference type="RefSeq" id="WP_115000389.1">
    <property type="nucleotide sequence ID" value="NZ_UFXS01000001.1"/>
</dbReference>
<sequence length="298" mass="35304">MIIIGIEQTLRKIPNDYKYKADYLKENGKQIETLILGSSHTFTGLNPKLFTNKTFNVAHSAQSLDLDYKIFEQNRKYLPNLKTIIIPISYFSFTKQLNDFNQKKLKYYSIYWKVDINNNDLNLNYEIFSEPVDVNYNRIKDYWIQDKNNLTIDTNGYINKRYEPSWNDSIYAKKTFERHCANLNSNQIQHIIKTHYHDLEQIIKQAKSNDIKVVLLATPTTNLYKNYVIKTPQYFNLKNNINRLSEYDNVIFIDYFINNKSFSKKDFKNSDHLNAKGADKLTFKVDSIMNKTFTLITK</sequence>
<reference evidence="1 2" key="1">
    <citation type="submission" date="2018-06" db="EMBL/GenBank/DDBJ databases">
        <authorList>
            <consortium name="Pathogen Informatics"/>
            <person name="Doyle S."/>
        </authorList>
    </citation>
    <scope>NUCLEOTIDE SEQUENCE [LARGE SCALE GENOMIC DNA]</scope>
    <source>
        <strain evidence="1 2">NCTC13456</strain>
    </source>
</reference>
<dbReference type="Gene3D" id="3.40.50.1110">
    <property type="entry name" value="SGNH hydrolase"/>
    <property type="match status" value="1"/>
</dbReference>
<dbReference type="STRING" id="343874.GCA_000805695_00180"/>
<dbReference type="Proteomes" id="UP000254737">
    <property type="component" value="Unassembled WGS sequence"/>
</dbReference>
<dbReference type="GO" id="GO:0016788">
    <property type="term" value="F:hydrolase activity, acting on ester bonds"/>
    <property type="evidence" value="ECO:0007669"/>
    <property type="project" value="UniProtKB-ARBA"/>
</dbReference>
<name>A0A376GBF3_9FLAO</name>
<organism evidence="1 2">
    <name type="scientific">Empedobacter falsenii</name>
    <dbReference type="NCBI Taxonomy" id="343874"/>
    <lineage>
        <taxon>Bacteria</taxon>
        <taxon>Pseudomonadati</taxon>
        <taxon>Bacteroidota</taxon>
        <taxon>Flavobacteriia</taxon>
        <taxon>Flavobacteriales</taxon>
        <taxon>Weeksellaceae</taxon>
        <taxon>Empedobacter</taxon>
    </lineage>
</organism>
<protein>
    <submittedName>
        <fullName evidence="1">Fibrobacter succinogenes paralogous family</fullName>
    </submittedName>
</protein>
<dbReference type="AlphaFoldDB" id="A0A376GBF3"/>